<feature type="region of interest" description="Disordered" evidence="1">
    <location>
        <begin position="163"/>
        <end position="304"/>
    </location>
</feature>
<feature type="compositionally biased region" description="Polar residues" evidence="1">
    <location>
        <begin position="1424"/>
        <end position="1434"/>
    </location>
</feature>
<keyword evidence="3" id="KW-1185">Reference proteome</keyword>
<feature type="compositionally biased region" description="Low complexity" evidence="1">
    <location>
        <begin position="487"/>
        <end position="497"/>
    </location>
</feature>
<dbReference type="GeneID" id="100935284"/>
<feature type="region of interest" description="Disordered" evidence="1">
    <location>
        <begin position="1029"/>
        <end position="1255"/>
    </location>
</feature>
<dbReference type="PANTHER" id="PTHR22042:SF3">
    <property type="entry name" value="RIKEN CDNA 2900026A02 GENE"/>
    <property type="match status" value="1"/>
</dbReference>
<gene>
    <name evidence="2" type="primary">KIAA1671</name>
</gene>
<feature type="region of interest" description="Disordered" evidence="1">
    <location>
        <begin position="1539"/>
        <end position="1578"/>
    </location>
</feature>
<reference evidence="2" key="2">
    <citation type="submission" date="2025-08" db="UniProtKB">
        <authorList>
            <consortium name="Ensembl"/>
        </authorList>
    </citation>
    <scope>IDENTIFICATION</scope>
</reference>
<feature type="compositionally biased region" description="Low complexity" evidence="1">
    <location>
        <begin position="185"/>
        <end position="194"/>
    </location>
</feature>
<feature type="compositionally biased region" description="Basic and acidic residues" evidence="1">
    <location>
        <begin position="1140"/>
        <end position="1158"/>
    </location>
</feature>
<name>A0A7N4PPF2_SARHA</name>
<organism evidence="2 3">
    <name type="scientific">Sarcophilus harrisii</name>
    <name type="common">Tasmanian devil</name>
    <name type="synonym">Sarcophilus laniarius</name>
    <dbReference type="NCBI Taxonomy" id="9305"/>
    <lineage>
        <taxon>Eukaryota</taxon>
        <taxon>Metazoa</taxon>
        <taxon>Chordata</taxon>
        <taxon>Craniata</taxon>
        <taxon>Vertebrata</taxon>
        <taxon>Euteleostomi</taxon>
        <taxon>Mammalia</taxon>
        <taxon>Metatheria</taxon>
        <taxon>Dasyuromorphia</taxon>
        <taxon>Dasyuridae</taxon>
        <taxon>Sarcophilus</taxon>
    </lineage>
</organism>
<feature type="compositionally biased region" description="Basic and acidic residues" evidence="1">
    <location>
        <begin position="1300"/>
        <end position="1321"/>
    </location>
</feature>
<reference evidence="2 3" key="1">
    <citation type="journal article" date="2011" name="Proc. Natl. Acad. Sci. U.S.A.">
        <title>Genetic diversity and population structure of the endangered marsupial Sarcophilus harrisii (Tasmanian devil).</title>
        <authorList>
            <person name="Miller W."/>
            <person name="Hayes V.M."/>
            <person name="Ratan A."/>
            <person name="Petersen D.C."/>
            <person name="Wittekindt N.E."/>
            <person name="Miller J."/>
            <person name="Walenz B."/>
            <person name="Knight J."/>
            <person name="Qi J."/>
            <person name="Zhao F."/>
            <person name="Wang Q."/>
            <person name="Bedoya-Reina O.C."/>
            <person name="Katiyar N."/>
            <person name="Tomsho L.P."/>
            <person name="Kasson L.M."/>
            <person name="Hardie R.A."/>
            <person name="Woodbridge P."/>
            <person name="Tindall E.A."/>
            <person name="Bertelsen M.F."/>
            <person name="Dixon D."/>
            <person name="Pyecroft S."/>
            <person name="Helgen K.M."/>
            <person name="Lesk A.M."/>
            <person name="Pringle T.H."/>
            <person name="Patterson N."/>
            <person name="Zhang Y."/>
            <person name="Kreiss A."/>
            <person name="Woods G.M."/>
            <person name="Jones M.E."/>
            <person name="Schuster S.C."/>
        </authorList>
    </citation>
    <scope>NUCLEOTIDE SEQUENCE [LARGE SCALE GENOMIC DNA]</scope>
</reference>
<feature type="compositionally biased region" description="Basic and acidic residues" evidence="1">
    <location>
        <begin position="568"/>
        <end position="579"/>
    </location>
</feature>
<feature type="compositionally biased region" description="Basic and acidic residues" evidence="1">
    <location>
        <begin position="412"/>
        <end position="427"/>
    </location>
</feature>
<feature type="region of interest" description="Disordered" evidence="1">
    <location>
        <begin position="316"/>
        <end position="646"/>
    </location>
</feature>
<feature type="compositionally biased region" description="Basic and acidic residues" evidence="1">
    <location>
        <begin position="221"/>
        <end position="249"/>
    </location>
</feature>
<feature type="compositionally biased region" description="Basic and acidic residues" evidence="1">
    <location>
        <begin position="548"/>
        <end position="558"/>
    </location>
</feature>
<dbReference type="Ensembl" id="ENSSHAT00000049081.1">
    <property type="protein sequence ID" value="ENSSHAP00000041434.1"/>
    <property type="gene ID" value="ENSSHAG00000022815.1"/>
</dbReference>
<dbReference type="InParanoid" id="A0A7N4PPF2"/>
<feature type="compositionally biased region" description="Basic and acidic residues" evidence="1">
    <location>
        <begin position="1176"/>
        <end position="1189"/>
    </location>
</feature>
<feature type="compositionally biased region" description="Basic and acidic residues" evidence="1">
    <location>
        <begin position="362"/>
        <end position="384"/>
    </location>
</feature>
<feature type="compositionally biased region" description="Basic and acidic residues" evidence="1">
    <location>
        <begin position="1063"/>
        <end position="1079"/>
    </location>
</feature>
<dbReference type="GeneTree" id="ENSGT00940000154184"/>
<feature type="compositionally biased region" description="Basic and acidic residues" evidence="1">
    <location>
        <begin position="698"/>
        <end position="711"/>
    </location>
</feature>
<evidence type="ECO:0000256" key="1">
    <source>
        <dbReference type="SAM" id="MobiDB-lite"/>
    </source>
</evidence>
<feature type="compositionally biased region" description="Basic and acidic residues" evidence="1">
    <location>
        <begin position="342"/>
        <end position="352"/>
    </location>
</feature>
<feature type="compositionally biased region" description="Basic and acidic residues" evidence="1">
    <location>
        <begin position="1539"/>
        <end position="1557"/>
    </location>
</feature>
<dbReference type="PANTHER" id="PTHR22042">
    <property type="entry name" value="TANKYRASE 1 BINDING PROTEIN"/>
    <property type="match status" value="1"/>
</dbReference>
<feature type="compositionally biased region" description="Basic and acidic residues" evidence="1">
    <location>
        <begin position="1090"/>
        <end position="1118"/>
    </location>
</feature>
<feature type="compositionally biased region" description="Basic and acidic residues" evidence="1">
    <location>
        <begin position="1391"/>
        <end position="1405"/>
    </location>
</feature>
<evidence type="ECO:0000313" key="3">
    <source>
        <dbReference type="Proteomes" id="UP000007648"/>
    </source>
</evidence>
<dbReference type="Proteomes" id="UP000007648">
    <property type="component" value="Unassembled WGS sequence"/>
</dbReference>
<accession>A0A7N4PPF2</accession>
<dbReference type="FunCoup" id="A0A7N4PPF2">
    <property type="interactions" value="995"/>
</dbReference>
<dbReference type="CTD" id="85379"/>
<feature type="region of interest" description="Disordered" evidence="1">
    <location>
        <begin position="1268"/>
        <end position="1434"/>
    </location>
</feature>
<feature type="compositionally biased region" description="Basic and acidic residues" evidence="1">
    <location>
        <begin position="1268"/>
        <end position="1284"/>
    </location>
</feature>
<feature type="compositionally biased region" description="Basic and acidic residues" evidence="1">
    <location>
        <begin position="597"/>
        <end position="633"/>
    </location>
</feature>
<sequence>MATRVEVSPLASLTPVPNLKEIAKEDKLQTTYYHPVGKAPASPPGMVLAGPRALGTPTRALPVPRLSPKPFSKENPLDTFANVKSPVASVKPGAGTTRPLAYSKLEDSSAVKAVDENMPSLVEPKMDEGGGLSSNVIKPCNKPLSHTTHSQNTIILFETVGPAKAKADPGSGRWTGEEQKAASVSQPQGQPPSSKTETVTKPALPPRKPAGTLQRQASLSSDERPAVLRYWEKGEEKESPASPGIKKEGGPPSSEVRLRAKRRPVSAIFTESLQLPKPGSLETPGGKVPPPPPEKSWVRKPRPLSVDLTARFENKDILPKKAGSPLEVGKEKGLGVVPSDRGNGEERSEPLDRATPSQPALRVKERPLEVPDLKNKAKEQDQKIIFRSVEACSPETSTDPAETSVRKGWSPQDEKPKQERDPEHQEAEGPVSLLRSEKSPGLAEGKNQTAKGHGRVTERDGAGGEEWVSRGSVKKRISQFGSENFLSRASSEAPAPASEKDKGSVKVQDRIKEWMVENPEMPPESRRRSFQSRPLSADLTKVFTRPALESESKVDKSPSGEPLQESVLQEKTREGHVLFRTDLNGASVGKNQWKPVKPCEKSRQIERKLSSSHETEGSPFPREDSTVAPRRPEAQPPATMTEDDGDFQTVWATVFEHNVMRYAMADHPLLASSSESAGRCDASPGMGAEKASWLGKGPGDRGNVRSENSKWAERLSAKKPWNSVLLDEDPVNAAPLEKHAGGERWNVSSGKQTGNLHQRIEPRYDIGHTHEERILSETVVTAPEEKAAALRTNKQWSSLREAQGSWSEEVNVKQQGRPEVKMAPCPASEEKLEIVTPKVDVLGGGSLQRNKVVEKPTLVNQDQTTGLVDSDKVSRLFRQTAKEKESPPQVPGTVVVRASHIEPYSMHLGVGSLDMGKASSQPPVEGKSHFDHLTSSYPWVDRRATAKEGYFDLRVKRQDSRSSRKESLKMGKESEWNQSQAAESEIKVKKSESVDVRISERWRRKTLPHDVKCDDFIPFVLEPAKRLGRRADSLSPSDTAFKKSRQAQDGPDSKEPSWNLPLDAKETVPKMESPRESRETYFALTYQIPGDKREHNTDSCIYENRKAAPSLDRDEHNSRKLSFLSQSSPNSRLSASYSREPSENFNRKSWQAKEREQENLGFPKSARPGDQPSLPGERRTRHTDGRVIDVDAVWLNQRSSSIPGESKEDGGRRSSRAPEQMMSSSKTGDPPRRRKLGDGSESLRAKPEDAYRSSVLDIDALMAEYKEEFTKGGEPRDWKEERVPASHSGFQWERPGNRSSADHLSQRCDWRGQKEPQDFRKLASLPGQQRRRPEESSPMTYSGPELGKEKAESPTYEPSRQRAPSTKFIPPLWAVPQSGLSDQYLDSPSDPWKKAAAEEEKKDNKAQNSKGRSYTPLKDIKNAEMSSAPKTSPVAQEAVLFEDEVWAPRNFVGKREKVGSLHGRTKVRRGDYDSDFGNVPVDIRRTYSEKTAPALVRENLSLMTEARERRKEQLKAQKSLPGENLESTMAYRVFPHWEAKSSEDQKTPQEVEKERVKLANNKSPLRSFTPTSVPRRSHSFCKDKKMEPFMFRPSASLPPIEKARKIKFIANM</sequence>
<feature type="compositionally biased region" description="Basic and acidic residues" evidence="1">
    <location>
        <begin position="1236"/>
        <end position="1251"/>
    </location>
</feature>
<feature type="region of interest" description="Disordered" evidence="1">
    <location>
        <begin position="957"/>
        <end position="987"/>
    </location>
</feature>
<dbReference type="InterPro" id="IPR040006">
    <property type="entry name" value="TNKS1BP1-like"/>
</dbReference>
<dbReference type="RefSeq" id="XP_031804667.1">
    <property type="nucleotide sequence ID" value="XM_031948807.1"/>
</dbReference>
<reference evidence="2" key="3">
    <citation type="submission" date="2025-09" db="UniProtKB">
        <authorList>
            <consortium name="Ensembl"/>
        </authorList>
    </citation>
    <scope>IDENTIFICATION</scope>
</reference>
<feature type="region of interest" description="Disordered" evidence="1">
    <location>
        <begin position="680"/>
        <end position="711"/>
    </location>
</feature>
<proteinExistence type="predicted"/>
<feature type="compositionally biased region" description="Basic and acidic residues" evidence="1">
    <location>
        <begin position="498"/>
        <end position="515"/>
    </location>
</feature>
<protein>
    <submittedName>
        <fullName evidence="2">KIAA1671</fullName>
    </submittedName>
</protein>
<feature type="compositionally biased region" description="Polar residues" evidence="1">
    <location>
        <begin position="1123"/>
        <end position="1139"/>
    </location>
</feature>
<feature type="compositionally biased region" description="Polar residues" evidence="1">
    <location>
        <begin position="1560"/>
        <end position="1574"/>
    </location>
</feature>
<feature type="compositionally biased region" description="Basic and acidic residues" evidence="1">
    <location>
        <begin position="957"/>
        <end position="975"/>
    </location>
</feature>
<evidence type="ECO:0000313" key="2">
    <source>
        <dbReference type="Ensembl" id="ENSSHAP00000041434.1"/>
    </source>
</evidence>